<dbReference type="SUPFAM" id="SSF47413">
    <property type="entry name" value="lambda repressor-like DNA-binding domains"/>
    <property type="match status" value="1"/>
</dbReference>
<dbReference type="PANTHER" id="PTHR46797">
    <property type="entry name" value="HTH-TYPE TRANSCRIPTIONAL REGULATOR"/>
    <property type="match status" value="1"/>
</dbReference>
<evidence type="ECO:0000313" key="7">
    <source>
        <dbReference type="Proteomes" id="UP000185151"/>
    </source>
</evidence>
<evidence type="ECO:0000256" key="4">
    <source>
        <dbReference type="SAM" id="MobiDB-lite"/>
    </source>
</evidence>
<dbReference type="AlphaFoldDB" id="A0A1N6FW55"/>
<dbReference type="Gene3D" id="1.10.260.40">
    <property type="entry name" value="lambda repressor-like DNA-binding domains"/>
    <property type="match status" value="1"/>
</dbReference>
<dbReference type="PANTHER" id="PTHR46797:SF23">
    <property type="entry name" value="HTH-TYPE TRANSCRIPTIONAL REGULATOR SUTR"/>
    <property type="match status" value="1"/>
</dbReference>
<evidence type="ECO:0000259" key="5">
    <source>
        <dbReference type="PROSITE" id="PS50943"/>
    </source>
</evidence>
<dbReference type="InterPro" id="IPR050807">
    <property type="entry name" value="TransReg_Diox_bact_type"/>
</dbReference>
<feature type="region of interest" description="Disordered" evidence="4">
    <location>
        <begin position="83"/>
        <end position="115"/>
    </location>
</feature>
<reference evidence="6 7" key="1">
    <citation type="submission" date="2016-11" db="EMBL/GenBank/DDBJ databases">
        <authorList>
            <person name="Jaros S."/>
            <person name="Januszkiewicz K."/>
            <person name="Wedrychowicz H."/>
        </authorList>
    </citation>
    <scope>NUCLEOTIDE SEQUENCE [LARGE SCALE GENOMIC DNA]</scope>
    <source>
        <strain evidence="6 7">GAS95</strain>
    </source>
</reference>
<dbReference type="PROSITE" id="PS50943">
    <property type="entry name" value="HTH_CROC1"/>
    <property type="match status" value="1"/>
</dbReference>
<sequence>MLLAHMAEHTIARQASIRERVANNLKLFRGRQSMSQDELAGRAGLHRTALSQIERGLANVRLDSLVALAEALGIDEASLLTVHDESPKPLKSGPKAKAERDPAQKPRRKVVKALK</sequence>
<organism evidence="6 7">
    <name type="scientific">Paraburkholderia phenazinium</name>
    <dbReference type="NCBI Taxonomy" id="60549"/>
    <lineage>
        <taxon>Bacteria</taxon>
        <taxon>Pseudomonadati</taxon>
        <taxon>Pseudomonadota</taxon>
        <taxon>Betaproteobacteria</taxon>
        <taxon>Burkholderiales</taxon>
        <taxon>Burkholderiaceae</taxon>
        <taxon>Paraburkholderia</taxon>
    </lineage>
</organism>
<evidence type="ECO:0000256" key="1">
    <source>
        <dbReference type="ARBA" id="ARBA00023015"/>
    </source>
</evidence>
<dbReference type="InterPro" id="IPR001387">
    <property type="entry name" value="Cro/C1-type_HTH"/>
</dbReference>
<feature type="domain" description="HTH cro/C1-type" evidence="5">
    <location>
        <begin position="25"/>
        <end position="79"/>
    </location>
</feature>
<evidence type="ECO:0000256" key="2">
    <source>
        <dbReference type="ARBA" id="ARBA00023125"/>
    </source>
</evidence>
<name>A0A1N6FW55_9BURK</name>
<feature type="compositionally biased region" description="Basic residues" evidence="4">
    <location>
        <begin position="105"/>
        <end position="115"/>
    </location>
</feature>
<dbReference type="SMART" id="SM00530">
    <property type="entry name" value="HTH_XRE"/>
    <property type="match status" value="1"/>
</dbReference>
<dbReference type="GO" id="GO:0003677">
    <property type="term" value="F:DNA binding"/>
    <property type="evidence" value="ECO:0007669"/>
    <property type="project" value="UniProtKB-KW"/>
</dbReference>
<dbReference type="GO" id="GO:0005829">
    <property type="term" value="C:cytosol"/>
    <property type="evidence" value="ECO:0007669"/>
    <property type="project" value="TreeGrafter"/>
</dbReference>
<keyword evidence="2 6" id="KW-0238">DNA-binding</keyword>
<dbReference type="Pfam" id="PF01381">
    <property type="entry name" value="HTH_3"/>
    <property type="match status" value="1"/>
</dbReference>
<protein>
    <submittedName>
        <fullName evidence="6">DNA-binding transcriptional regulator, XRE-family HTH domain</fullName>
    </submittedName>
</protein>
<accession>A0A1N6FW55</accession>
<gene>
    <name evidence="6" type="ORF">SAMN05444165_0429</name>
</gene>
<dbReference type="EMBL" id="FSRU01000001">
    <property type="protein sequence ID" value="SIN99525.1"/>
    <property type="molecule type" value="Genomic_DNA"/>
</dbReference>
<keyword evidence="3" id="KW-0804">Transcription</keyword>
<evidence type="ECO:0000313" key="6">
    <source>
        <dbReference type="EMBL" id="SIN99525.1"/>
    </source>
</evidence>
<dbReference type="CDD" id="cd00093">
    <property type="entry name" value="HTH_XRE"/>
    <property type="match status" value="1"/>
</dbReference>
<keyword evidence="1" id="KW-0805">Transcription regulation</keyword>
<dbReference type="InterPro" id="IPR010982">
    <property type="entry name" value="Lambda_DNA-bd_dom_sf"/>
</dbReference>
<proteinExistence type="predicted"/>
<keyword evidence="7" id="KW-1185">Reference proteome</keyword>
<dbReference type="Proteomes" id="UP000185151">
    <property type="component" value="Unassembled WGS sequence"/>
</dbReference>
<dbReference type="GO" id="GO:0003700">
    <property type="term" value="F:DNA-binding transcription factor activity"/>
    <property type="evidence" value="ECO:0007669"/>
    <property type="project" value="TreeGrafter"/>
</dbReference>
<evidence type="ECO:0000256" key="3">
    <source>
        <dbReference type="ARBA" id="ARBA00023163"/>
    </source>
</evidence>